<dbReference type="InterPro" id="IPR045077">
    <property type="entry name" value="L3_arc_euk"/>
</dbReference>
<sequence length="331" mass="36799">MGHRRTSAPRRGSLMYYPRVRARSIVARIRTWPDVKLDTPKLLAFAGYKAGVTHAIVVENRPGSPLLGREVVKVVTIIDAPPLLICGLRAYTSTIDGLKTLGEAWAKELPRDLDRVLTMPKDYDPSPALKAIESNLDKICEIRAIVCTQPRKSGLGKKTPEIFEVKVGGDVKAAFEYLKGMLGKEVRVKDVFNEGQVVDVISITRGKGFQGVVKRFGVKIMPRWHKHRKGHRVVGAISPSAPSMMWTVPRPGQMGFHQRTEYNKIILKIGENGKEITPKSGFHRYGVIKGDYIVVEGTIPGPVKRLIKIRFPIRPPKKIAPEPPKIVGISL</sequence>
<dbReference type="AlphaFoldDB" id="A0A497ERK4"/>
<gene>
    <name evidence="6" type="primary">rpl3</name>
    <name evidence="7" type="ORF">DRJ31_04615</name>
</gene>
<dbReference type="PROSITE" id="PS00474">
    <property type="entry name" value="RIBOSOMAL_L3"/>
    <property type="match status" value="1"/>
</dbReference>
<dbReference type="Gene3D" id="2.40.30.10">
    <property type="entry name" value="Translation factors"/>
    <property type="match status" value="1"/>
</dbReference>
<evidence type="ECO:0000256" key="4">
    <source>
        <dbReference type="ARBA" id="ARBA00022980"/>
    </source>
</evidence>
<comment type="similarity">
    <text evidence="1 6">Belongs to the universal ribosomal protein uL3 family.</text>
</comment>
<dbReference type="PANTHER" id="PTHR11363:SF5">
    <property type="entry name" value="LARGE RIBOSOMAL SUBUNIT PROTEIN UL3"/>
    <property type="match status" value="1"/>
</dbReference>
<dbReference type="SUPFAM" id="SSF50447">
    <property type="entry name" value="Translation proteins"/>
    <property type="match status" value="1"/>
</dbReference>
<evidence type="ECO:0000256" key="5">
    <source>
        <dbReference type="ARBA" id="ARBA00023274"/>
    </source>
</evidence>
<keyword evidence="2 6" id="KW-0699">rRNA-binding</keyword>
<dbReference type="GO" id="GO:0006412">
    <property type="term" value="P:translation"/>
    <property type="evidence" value="ECO:0007669"/>
    <property type="project" value="UniProtKB-UniRule"/>
</dbReference>
<accession>A0A497ERK4</accession>
<dbReference type="NCBIfam" id="NF003261">
    <property type="entry name" value="PRK04231.1"/>
    <property type="match status" value="1"/>
</dbReference>
<dbReference type="Proteomes" id="UP000278475">
    <property type="component" value="Unassembled WGS sequence"/>
</dbReference>
<dbReference type="InterPro" id="IPR019926">
    <property type="entry name" value="Ribosomal_uL3_CS"/>
</dbReference>
<keyword evidence="3 6" id="KW-0694">RNA-binding</keyword>
<dbReference type="Gene3D" id="4.10.960.10">
    <property type="entry name" value="Ribosomal protein L3, domain 3"/>
    <property type="match status" value="1"/>
</dbReference>
<dbReference type="InterPro" id="IPR000597">
    <property type="entry name" value="Ribosomal_uL3"/>
</dbReference>
<evidence type="ECO:0000313" key="8">
    <source>
        <dbReference type="Proteomes" id="UP000278475"/>
    </source>
</evidence>
<dbReference type="GO" id="GO:0022625">
    <property type="term" value="C:cytosolic large ribosomal subunit"/>
    <property type="evidence" value="ECO:0007669"/>
    <property type="project" value="UniProtKB-UniRule"/>
</dbReference>
<evidence type="ECO:0000256" key="6">
    <source>
        <dbReference type="HAMAP-Rule" id="MF_01325"/>
    </source>
</evidence>
<dbReference type="Pfam" id="PF00297">
    <property type="entry name" value="Ribosomal_L3"/>
    <property type="match status" value="1"/>
</dbReference>
<dbReference type="HAMAP" id="MF_01325_A">
    <property type="entry name" value="Ribosomal_uL3_A"/>
    <property type="match status" value="1"/>
</dbReference>
<dbReference type="InterPro" id="IPR009000">
    <property type="entry name" value="Transl_B-barrel_sf"/>
</dbReference>
<name>A0A497ERK4_9CREN</name>
<dbReference type="NCBIfam" id="TIGR03626">
    <property type="entry name" value="L3_arch"/>
    <property type="match status" value="1"/>
</dbReference>
<evidence type="ECO:0000256" key="3">
    <source>
        <dbReference type="ARBA" id="ARBA00022884"/>
    </source>
</evidence>
<evidence type="ECO:0000256" key="1">
    <source>
        <dbReference type="ARBA" id="ARBA00006540"/>
    </source>
</evidence>
<evidence type="ECO:0000313" key="7">
    <source>
        <dbReference type="EMBL" id="RLE49541.1"/>
    </source>
</evidence>
<dbReference type="GO" id="GO:0019843">
    <property type="term" value="F:rRNA binding"/>
    <property type="evidence" value="ECO:0007669"/>
    <property type="project" value="UniProtKB-UniRule"/>
</dbReference>
<dbReference type="InterPro" id="IPR019928">
    <property type="entry name" value="Ribosomal_uL3_arc"/>
</dbReference>
<keyword evidence="4 6" id="KW-0689">Ribosomal protein</keyword>
<dbReference type="PANTHER" id="PTHR11363">
    <property type="entry name" value="60S RIBOSOMAL PROTEIN L3-RELATED"/>
    <property type="match status" value="1"/>
</dbReference>
<reference evidence="7 8" key="1">
    <citation type="submission" date="2018-06" db="EMBL/GenBank/DDBJ databases">
        <title>Extensive metabolic versatility and redundancy in microbially diverse, dynamic hydrothermal sediments.</title>
        <authorList>
            <person name="Dombrowski N."/>
            <person name="Teske A."/>
            <person name="Baker B.J."/>
        </authorList>
    </citation>
    <scope>NUCLEOTIDE SEQUENCE [LARGE SCALE GENOMIC DNA]</scope>
    <source>
        <strain evidence="7">B66_G16</strain>
    </source>
</reference>
<proteinExistence type="inferred from homology"/>
<keyword evidence="5 6" id="KW-0687">Ribonucleoprotein</keyword>
<comment type="caution">
    <text evidence="7">The sequence shown here is derived from an EMBL/GenBank/DDBJ whole genome shotgun (WGS) entry which is preliminary data.</text>
</comment>
<dbReference type="GO" id="GO:0003735">
    <property type="term" value="F:structural constituent of ribosome"/>
    <property type="evidence" value="ECO:0007669"/>
    <property type="project" value="UniProtKB-UniRule"/>
</dbReference>
<dbReference type="Gene3D" id="3.30.1430.10">
    <property type="match status" value="1"/>
</dbReference>
<comment type="function">
    <text evidence="6">One of the primary rRNA binding proteins, it binds directly near the 3'-end of the 23S rRNA, where it nucleates assembly of the 50S subunit.</text>
</comment>
<dbReference type="EMBL" id="QMQV01000031">
    <property type="protein sequence ID" value="RLE49541.1"/>
    <property type="molecule type" value="Genomic_DNA"/>
</dbReference>
<protein>
    <recommendedName>
        <fullName evidence="6">Large ribosomal subunit protein uL3</fullName>
    </recommendedName>
</protein>
<dbReference type="InterPro" id="IPR044892">
    <property type="entry name" value="Ribosomal_L3_dom_3_arc_sf"/>
</dbReference>
<comment type="subunit">
    <text evidence="6">Part of the 50S ribosomal subunit. Forms a cluster with proteins L14 and L24e.</text>
</comment>
<evidence type="ECO:0000256" key="2">
    <source>
        <dbReference type="ARBA" id="ARBA00022730"/>
    </source>
</evidence>
<organism evidence="7 8">
    <name type="scientific">Thermoproteota archaeon</name>
    <dbReference type="NCBI Taxonomy" id="2056631"/>
    <lineage>
        <taxon>Archaea</taxon>
        <taxon>Thermoproteota</taxon>
    </lineage>
</organism>